<keyword evidence="1" id="KW-0547">Nucleotide-binding</keyword>
<dbReference type="Proteomes" id="UP000231279">
    <property type="component" value="Unassembled WGS sequence"/>
</dbReference>
<dbReference type="GO" id="GO:0003678">
    <property type="term" value="F:DNA helicase activity"/>
    <property type="evidence" value="ECO:0007669"/>
    <property type="project" value="UniProtKB-EC"/>
</dbReference>
<keyword evidence="1" id="KW-0067">ATP-binding</keyword>
<keyword evidence="2" id="KW-1185">Reference proteome</keyword>
<dbReference type="GO" id="GO:0016787">
    <property type="term" value="F:hydrolase activity"/>
    <property type="evidence" value="ECO:0007669"/>
    <property type="project" value="UniProtKB-KW"/>
</dbReference>
<evidence type="ECO:0000313" key="2">
    <source>
        <dbReference type="Proteomes" id="UP000231279"/>
    </source>
</evidence>
<dbReference type="EC" id="3.6.4.12" evidence="1"/>
<protein>
    <submittedName>
        <fullName evidence="1">DNA helicase</fullName>
        <ecNumber evidence="1">3.6.4.12</ecNumber>
    </submittedName>
</protein>
<accession>A0A2G9GNP1</accession>
<gene>
    <name evidence="1" type="ORF">CDL12_20559</name>
</gene>
<sequence length="81" mass="8946">MTEEELLALLCDEEDEEDKWIQTDISDEDLERVLDRSDLVATSSGEHEKGQTKRSVLPLKGPGWEVVIPTATGGMLSTLTS</sequence>
<name>A0A2G9GNP1_9LAMI</name>
<organism evidence="1 2">
    <name type="scientific">Handroanthus impetiginosus</name>
    <dbReference type="NCBI Taxonomy" id="429701"/>
    <lineage>
        <taxon>Eukaryota</taxon>
        <taxon>Viridiplantae</taxon>
        <taxon>Streptophyta</taxon>
        <taxon>Embryophyta</taxon>
        <taxon>Tracheophyta</taxon>
        <taxon>Spermatophyta</taxon>
        <taxon>Magnoliopsida</taxon>
        <taxon>eudicotyledons</taxon>
        <taxon>Gunneridae</taxon>
        <taxon>Pentapetalae</taxon>
        <taxon>asterids</taxon>
        <taxon>lamiids</taxon>
        <taxon>Lamiales</taxon>
        <taxon>Bignoniaceae</taxon>
        <taxon>Crescentiina</taxon>
        <taxon>Tabebuia alliance</taxon>
        <taxon>Handroanthus</taxon>
    </lineage>
</organism>
<keyword evidence="1" id="KW-0347">Helicase</keyword>
<dbReference type="AlphaFoldDB" id="A0A2G9GNP1"/>
<reference evidence="2" key="1">
    <citation type="journal article" date="2018" name="Gigascience">
        <title>Genome assembly of the Pink Ipe (Handroanthus impetiginosus, Bignoniaceae), a highly valued, ecologically keystone Neotropical timber forest tree.</title>
        <authorList>
            <person name="Silva-Junior O.B."/>
            <person name="Grattapaglia D."/>
            <person name="Novaes E."/>
            <person name="Collevatti R.G."/>
        </authorList>
    </citation>
    <scope>NUCLEOTIDE SEQUENCE [LARGE SCALE GENOMIC DNA]</scope>
    <source>
        <strain evidence="2">cv. UFG-1</strain>
    </source>
</reference>
<proteinExistence type="predicted"/>
<evidence type="ECO:0000313" key="1">
    <source>
        <dbReference type="EMBL" id="PIN06883.1"/>
    </source>
</evidence>
<dbReference type="STRING" id="429701.A0A2G9GNP1"/>
<comment type="caution">
    <text evidence="1">The sequence shown here is derived from an EMBL/GenBank/DDBJ whole genome shotgun (WGS) entry which is preliminary data.</text>
</comment>
<dbReference type="EMBL" id="NKXS01004292">
    <property type="protein sequence ID" value="PIN06883.1"/>
    <property type="molecule type" value="Genomic_DNA"/>
</dbReference>
<dbReference type="OrthoDB" id="923573at2759"/>
<keyword evidence="1" id="KW-0378">Hydrolase</keyword>